<keyword evidence="4" id="KW-0411">Iron-sulfur</keyword>
<evidence type="ECO:0000259" key="5">
    <source>
        <dbReference type="Pfam" id="PF01869"/>
    </source>
</evidence>
<protein>
    <submittedName>
        <fullName evidence="6">Benzoyl-CoA reductase, bzd-type, subunit Q</fullName>
        <ecNumber evidence="6">1.3.7.8</ecNumber>
    </submittedName>
</protein>
<dbReference type="NCBIfam" id="TIGR00241">
    <property type="entry name" value="CoA_E_activ"/>
    <property type="match status" value="1"/>
</dbReference>
<gene>
    <name evidence="6" type="primary">bzdQ</name>
    <name evidence="6" type="ORF">GO606_03635</name>
</gene>
<keyword evidence="6" id="KW-0560">Oxidoreductase</keyword>
<comment type="caution">
    <text evidence="6">The sequence shown here is derived from an EMBL/GenBank/DDBJ whole genome shotgun (WGS) entry which is preliminary data.</text>
</comment>
<dbReference type="Gene3D" id="3.30.420.40">
    <property type="match status" value="2"/>
</dbReference>
<evidence type="ECO:0000256" key="2">
    <source>
        <dbReference type="ARBA" id="ARBA00022723"/>
    </source>
</evidence>
<evidence type="ECO:0000256" key="1">
    <source>
        <dbReference type="ARBA" id="ARBA00001966"/>
    </source>
</evidence>
<dbReference type="Proteomes" id="UP000615989">
    <property type="component" value="Unassembled WGS sequence"/>
</dbReference>
<sequence>MNAEVATAPVAEAAPEKKEFWRWQENVWFDETKKDWREAKIITCGIDVGSVSSQAVLVCDGELYGYNSMRTGNNSPDSAKNALQGIMDKIGMKLEDINYVVGTGYGRVNVPFAHKAITEIACHARGANYMGGNKVRTILDMGGQDCKAIHCDEKGKVTNFLMNDKCAAGTGRGMEVISDLMQIPIAELGPRSFDVDVEPEAVSSICVVFAKSEALGLLKAGYTKNKVIAAYCQAMAERVVSLLERIGVEEGFFITGGIAKNPGVVKRIERILGIKAVDTKIDSQIAGALGAALFGYTLMQKQAKAA</sequence>
<keyword evidence="2" id="KW-0479">Metal-binding</keyword>
<dbReference type="PANTHER" id="PTHR32329">
    <property type="entry name" value="BIFUNCTIONAL PROTEIN [INCLUDES 2-HYDROXYACYL-COA DEHYDRATASE (N-TER) AND ITS ACTIVATOR DOMAIN (C_TERM)-RELATED"/>
    <property type="match status" value="1"/>
</dbReference>
<dbReference type="InterPro" id="IPR043129">
    <property type="entry name" value="ATPase_NBD"/>
</dbReference>
<dbReference type="SUPFAM" id="SSF53067">
    <property type="entry name" value="Actin-like ATPase domain"/>
    <property type="match status" value="1"/>
</dbReference>
<feature type="domain" description="ATPase BadF/BadG/BcrA/BcrD type" evidence="5">
    <location>
        <begin position="45"/>
        <end position="295"/>
    </location>
</feature>
<keyword evidence="7" id="KW-1185">Reference proteome</keyword>
<dbReference type="InterPro" id="IPR051805">
    <property type="entry name" value="Dehydratase_Activator_Redct"/>
</dbReference>
<dbReference type="InterPro" id="IPR008275">
    <property type="entry name" value="CoA_E_activase_dom"/>
</dbReference>
<dbReference type="EMBL" id="WTVG01000006">
    <property type="protein sequence ID" value="NMG23826.1"/>
    <property type="molecule type" value="Genomic_DNA"/>
</dbReference>
<dbReference type="GO" id="GO:0018522">
    <property type="term" value="F:benzoyl-CoA reductase activity"/>
    <property type="evidence" value="ECO:0007669"/>
    <property type="project" value="UniProtKB-EC"/>
</dbReference>
<evidence type="ECO:0000313" key="7">
    <source>
        <dbReference type="Proteomes" id="UP000615989"/>
    </source>
</evidence>
<name>A0ABX1PHK8_9RHOO</name>
<dbReference type="CDD" id="cd24106">
    <property type="entry name" value="ASKHA_NBD_benz_CoA_BzdQ"/>
    <property type="match status" value="1"/>
</dbReference>
<dbReference type="InterPro" id="IPR017605">
    <property type="entry name" value="Benzoyl-CoA_Rdtase_bzd_qsu"/>
</dbReference>
<dbReference type="NCBIfam" id="TIGR03192">
    <property type="entry name" value="benz_CoA_bzdQ"/>
    <property type="match status" value="1"/>
</dbReference>
<reference evidence="6" key="1">
    <citation type="submission" date="2019-12" db="EMBL/GenBank/DDBJ databases">
        <title>Comparative genomics gives insights into the taxonomy of the Azoarcus-Aromatoleum group and reveals separate origins of nif in the plant-associated Azoarcus and non-plant-associated Aromatoleum sub-groups.</title>
        <authorList>
            <person name="Lafos M."/>
            <person name="Maluk M."/>
            <person name="Batista M."/>
            <person name="Junghare M."/>
            <person name="Carmona M."/>
            <person name="Faoro H."/>
            <person name="Cruz L.M."/>
            <person name="Battistoni F."/>
            <person name="De Souza E."/>
            <person name="Pedrosa F."/>
            <person name="Chen W.-M."/>
            <person name="Poole P.S."/>
            <person name="Dixon R.A."/>
            <person name="James E.K."/>
        </authorList>
    </citation>
    <scope>NUCLEOTIDE SEQUENCE</scope>
    <source>
        <strain evidence="6">LuFRes1</strain>
    </source>
</reference>
<dbReference type="RefSeq" id="WP_169117229.1">
    <property type="nucleotide sequence ID" value="NZ_WTVG02000036.1"/>
</dbReference>
<accession>A0ABX1PHK8</accession>
<proteinExistence type="predicted"/>
<comment type="cofactor">
    <cofactor evidence="1">
        <name>[4Fe-4S] cluster</name>
        <dbReference type="ChEBI" id="CHEBI:49883"/>
    </cofactor>
</comment>
<keyword evidence="3" id="KW-0408">Iron</keyword>
<dbReference type="Pfam" id="PF01869">
    <property type="entry name" value="BcrAD_BadFG"/>
    <property type="match status" value="1"/>
</dbReference>
<dbReference type="PANTHER" id="PTHR32329:SF2">
    <property type="entry name" value="BIFUNCTIONAL PROTEIN [INCLUDES 2-HYDROXYACYL-COA DEHYDRATASE (N-TER) AND ITS ACTIVATOR DOMAIN (C_TERM)"/>
    <property type="match status" value="1"/>
</dbReference>
<evidence type="ECO:0000256" key="3">
    <source>
        <dbReference type="ARBA" id="ARBA00023004"/>
    </source>
</evidence>
<organism evidence="6 7">
    <name type="scientific">Aromatoleum anaerobium</name>
    <dbReference type="NCBI Taxonomy" id="182180"/>
    <lineage>
        <taxon>Bacteria</taxon>
        <taxon>Pseudomonadati</taxon>
        <taxon>Pseudomonadota</taxon>
        <taxon>Betaproteobacteria</taxon>
        <taxon>Rhodocyclales</taxon>
        <taxon>Rhodocyclaceae</taxon>
        <taxon>Aromatoleum</taxon>
    </lineage>
</organism>
<evidence type="ECO:0000256" key="4">
    <source>
        <dbReference type="ARBA" id="ARBA00023014"/>
    </source>
</evidence>
<dbReference type="InterPro" id="IPR002731">
    <property type="entry name" value="ATPase_BadF"/>
</dbReference>
<evidence type="ECO:0000313" key="6">
    <source>
        <dbReference type="EMBL" id="NMG23826.1"/>
    </source>
</evidence>
<dbReference type="EC" id="1.3.7.8" evidence="6"/>